<sequence length="109" mass="11882">MTDWSSGLCGCFENVGICFKAFFCPCIVAGEIGEALGESCFWHCFASTLWLPGVLNGAENRGKLRAMYQIPGSYCNDFLLHLCCQGCSYAQEAREIAFRMPAGGSMARS</sequence>
<dbReference type="InterPro" id="IPR006461">
    <property type="entry name" value="PLAC_motif_containing"/>
</dbReference>
<comment type="similarity">
    <text evidence="1">Belongs to the cornifelin family.</text>
</comment>
<dbReference type="Pfam" id="PF04749">
    <property type="entry name" value="PLAC8"/>
    <property type="match status" value="1"/>
</dbReference>
<dbReference type="AlphaFoldDB" id="A0A3M6UEX4"/>
<proteinExistence type="inferred from homology"/>
<comment type="caution">
    <text evidence="2">The sequence shown here is derived from an EMBL/GenBank/DDBJ whole genome shotgun (WGS) entry which is preliminary data.</text>
</comment>
<name>A0A3M6UEX4_POCDA</name>
<evidence type="ECO:0000313" key="3">
    <source>
        <dbReference type="Proteomes" id="UP000275408"/>
    </source>
</evidence>
<dbReference type="EMBL" id="RCHS01001704">
    <property type="protein sequence ID" value="RMX52054.1"/>
    <property type="molecule type" value="Genomic_DNA"/>
</dbReference>
<evidence type="ECO:0000256" key="1">
    <source>
        <dbReference type="ARBA" id="ARBA00009024"/>
    </source>
</evidence>
<dbReference type="PANTHER" id="PTHR15907">
    <property type="entry name" value="DUF614 FAMILY PROTEIN-RELATED"/>
    <property type="match status" value="1"/>
</dbReference>
<reference evidence="2 3" key="1">
    <citation type="journal article" date="2018" name="Sci. Rep.">
        <title>Comparative analysis of the Pocillopora damicornis genome highlights role of immune system in coral evolution.</title>
        <authorList>
            <person name="Cunning R."/>
            <person name="Bay R.A."/>
            <person name="Gillette P."/>
            <person name="Baker A.C."/>
            <person name="Traylor-Knowles N."/>
        </authorList>
    </citation>
    <scope>NUCLEOTIDE SEQUENCE [LARGE SCALE GENOMIC DNA]</scope>
    <source>
        <strain evidence="2">RSMAS</strain>
        <tissue evidence="2">Whole animal</tissue>
    </source>
</reference>
<gene>
    <name evidence="2" type="ORF">pdam_00003729</name>
</gene>
<accession>A0A3M6UEX4</accession>
<organism evidence="2 3">
    <name type="scientific">Pocillopora damicornis</name>
    <name type="common">Cauliflower coral</name>
    <name type="synonym">Millepora damicornis</name>
    <dbReference type="NCBI Taxonomy" id="46731"/>
    <lineage>
        <taxon>Eukaryota</taxon>
        <taxon>Metazoa</taxon>
        <taxon>Cnidaria</taxon>
        <taxon>Anthozoa</taxon>
        <taxon>Hexacorallia</taxon>
        <taxon>Scleractinia</taxon>
        <taxon>Astrocoeniina</taxon>
        <taxon>Pocilloporidae</taxon>
        <taxon>Pocillopora</taxon>
    </lineage>
</organism>
<dbReference type="Proteomes" id="UP000275408">
    <property type="component" value="Unassembled WGS sequence"/>
</dbReference>
<dbReference type="NCBIfam" id="TIGR01571">
    <property type="entry name" value="A_thal_Cys_rich"/>
    <property type="match status" value="1"/>
</dbReference>
<dbReference type="OrthoDB" id="1045822at2759"/>
<protein>
    <submittedName>
        <fullName evidence="2">Uncharacterized protein</fullName>
    </submittedName>
</protein>
<keyword evidence="3" id="KW-1185">Reference proteome</keyword>
<dbReference type="STRING" id="46731.A0A3M6UEX4"/>
<dbReference type="OMA" id="DDLGGCF"/>
<evidence type="ECO:0000313" key="2">
    <source>
        <dbReference type="EMBL" id="RMX52054.1"/>
    </source>
</evidence>